<keyword evidence="1" id="KW-0472">Membrane</keyword>
<evidence type="ECO:0000256" key="1">
    <source>
        <dbReference type="SAM" id="Phobius"/>
    </source>
</evidence>
<comment type="caution">
    <text evidence="2">The sequence shown here is derived from an EMBL/GenBank/DDBJ whole genome shotgun (WGS) entry which is preliminary data.</text>
</comment>
<feature type="transmembrane region" description="Helical" evidence="1">
    <location>
        <begin position="65"/>
        <end position="85"/>
    </location>
</feature>
<dbReference type="OrthoDB" id="3468019at2759"/>
<dbReference type="EMBL" id="AZGY01000032">
    <property type="protein sequence ID" value="KZZ88038.1"/>
    <property type="molecule type" value="Genomic_DNA"/>
</dbReference>
<organism evidence="2 3">
    <name type="scientific">Moelleriella libera RCEF 2490</name>
    <dbReference type="NCBI Taxonomy" id="1081109"/>
    <lineage>
        <taxon>Eukaryota</taxon>
        <taxon>Fungi</taxon>
        <taxon>Dikarya</taxon>
        <taxon>Ascomycota</taxon>
        <taxon>Pezizomycotina</taxon>
        <taxon>Sordariomycetes</taxon>
        <taxon>Hypocreomycetidae</taxon>
        <taxon>Hypocreales</taxon>
        <taxon>Clavicipitaceae</taxon>
        <taxon>Moelleriella</taxon>
    </lineage>
</organism>
<keyword evidence="1" id="KW-1133">Transmembrane helix</keyword>
<dbReference type="PANTHER" id="PTHR39401:SF1">
    <property type="entry name" value="SNOAL-LIKE DOMAIN-CONTAINING PROTEIN"/>
    <property type="match status" value="1"/>
</dbReference>
<sequence>MAHSYEAEYAPDIPVPADVVLFFENFYRISDVPGGHDQYVAQFARDATFILASKRAQGSQGKPQLLAFVFMFFASAFLVRFPRYASGGPTGGRLRRAGLAPLEVHHISSAGGITCSSRLRRACEIMTTRVGMWSAVVSRRHSIHKIFPFSSQSAEFMLYGSVALGLRSGADVDVDWAARAVIVKSDDGKWRFKHYQVYMVSSVSLVLSLSLPLSLPPFSAATVGTNSVQDTAAVAPQSR</sequence>
<name>A0A167VUX3_9HYPO</name>
<protein>
    <recommendedName>
        <fullName evidence="4">SnoaL-like domain-containing protein</fullName>
    </recommendedName>
</protein>
<reference evidence="2 3" key="1">
    <citation type="journal article" date="2016" name="Genome Biol. Evol.">
        <title>Divergent and convergent evolution of fungal pathogenicity.</title>
        <authorList>
            <person name="Shang Y."/>
            <person name="Xiao G."/>
            <person name="Zheng P."/>
            <person name="Cen K."/>
            <person name="Zhan S."/>
            <person name="Wang C."/>
        </authorList>
    </citation>
    <scope>NUCLEOTIDE SEQUENCE [LARGE SCALE GENOMIC DNA]</scope>
    <source>
        <strain evidence="2 3">RCEF 2490</strain>
    </source>
</reference>
<dbReference type="AlphaFoldDB" id="A0A167VUX3"/>
<evidence type="ECO:0000313" key="3">
    <source>
        <dbReference type="Proteomes" id="UP000078544"/>
    </source>
</evidence>
<gene>
    <name evidence="2" type="ORF">AAL_08193</name>
</gene>
<dbReference type="STRING" id="1081109.A0A167VUX3"/>
<keyword evidence="1" id="KW-0812">Transmembrane</keyword>
<evidence type="ECO:0000313" key="2">
    <source>
        <dbReference type="EMBL" id="KZZ88038.1"/>
    </source>
</evidence>
<dbReference type="PANTHER" id="PTHR39401">
    <property type="entry name" value="SNOAL-LIKE DOMAIN-CONTAINING PROTEIN"/>
    <property type="match status" value="1"/>
</dbReference>
<proteinExistence type="predicted"/>
<dbReference type="Proteomes" id="UP000078544">
    <property type="component" value="Unassembled WGS sequence"/>
</dbReference>
<accession>A0A167VUX3</accession>
<evidence type="ECO:0008006" key="4">
    <source>
        <dbReference type="Google" id="ProtNLM"/>
    </source>
</evidence>
<keyword evidence="3" id="KW-1185">Reference proteome</keyword>